<name>A0ACB8QAD8_9AGAM</name>
<feature type="non-terminal residue" evidence="1">
    <location>
        <position position="1"/>
    </location>
</feature>
<proteinExistence type="predicted"/>
<reference evidence="1" key="1">
    <citation type="submission" date="2021-02" db="EMBL/GenBank/DDBJ databases">
        <authorList>
            <consortium name="DOE Joint Genome Institute"/>
            <person name="Ahrendt S."/>
            <person name="Looney B.P."/>
            <person name="Miyauchi S."/>
            <person name="Morin E."/>
            <person name="Drula E."/>
            <person name="Courty P.E."/>
            <person name="Chicoki N."/>
            <person name="Fauchery L."/>
            <person name="Kohler A."/>
            <person name="Kuo A."/>
            <person name="Labutti K."/>
            <person name="Pangilinan J."/>
            <person name="Lipzen A."/>
            <person name="Riley R."/>
            <person name="Andreopoulos W."/>
            <person name="He G."/>
            <person name="Johnson J."/>
            <person name="Barry K.W."/>
            <person name="Grigoriev I.V."/>
            <person name="Nagy L."/>
            <person name="Hibbett D."/>
            <person name="Henrissat B."/>
            <person name="Matheny P.B."/>
            <person name="Labbe J."/>
            <person name="Martin F."/>
        </authorList>
    </citation>
    <scope>NUCLEOTIDE SEQUENCE</scope>
    <source>
        <strain evidence="1">EC-137</strain>
    </source>
</reference>
<keyword evidence="2" id="KW-1185">Reference proteome</keyword>
<sequence length="241" mass="28008">LRLTSYVGDIAHLFSIFSVVYGIHSSESCRGISFNTRLLYVLVFCSRYLDIVFVTTGHWISLYNFLMKMSFLISSVYVVVLMHIVSRRTNERGFSEHFHSRYLIAPCVLLAALFNYGWTVPEILWSFSIWLEAVAIIPQLSIIHRTGEASKAIKFSLHALTIYRMLHLLEWGRLYLFKYQQMSHIDPISILSGIMQAVILLVFGWVYGSQLFLEQYVSLPIFFCSLLLTKLIRMRTLSQRE</sequence>
<evidence type="ECO:0000313" key="2">
    <source>
        <dbReference type="Proteomes" id="UP000814128"/>
    </source>
</evidence>
<dbReference type="EMBL" id="MU273734">
    <property type="protein sequence ID" value="KAI0028635.1"/>
    <property type="molecule type" value="Genomic_DNA"/>
</dbReference>
<gene>
    <name evidence="1" type="ORF">K488DRAFT_58096</name>
</gene>
<dbReference type="Proteomes" id="UP000814128">
    <property type="component" value="Unassembled WGS sequence"/>
</dbReference>
<keyword evidence="1" id="KW-0675">Receptor</keyword>
<reference evidence="1" key="2">
    <citation type="journal article" date="2022" name="New Phytol.">
        <title>Evolutionary transition to the ectomycorrhizal habit in the genomes of a hyperdiverse lineage of mushroom-forming fungi.</title>
        <authorList>
            <person name="Looney B."/>
            <person name="Miyauchi S."/>
            <person name="Morin E."/>
            <person name="Drula E."/>
            <person name="Courty P.E."/>
            <person name="Kohler A."/>
            <person name="Kuo A."/>
            <person name="LaButti K."/>
            <person name="Pangilinan J."/>
            <person name="Lipzen A."/>
            <person name="Riley R."/>
            <person name="Andreopoulos W."/>
            <person name="He G."/>
            <person name="Johnson J."/>
            <person name="Nolan M."/>
            <person name="Tritt A."/>
            <person name="Barry K.W."/>
            <person name="Grigoriev I.V."/>
            <person name="Nagy L.G."/>
            <person name="Hibbett D."/>
            <person name="Henrissat B."/>
            <person name="Matheny P.B."/>
            <person name="Labbe J."/>
            <person name="Martin F.M."/>
        </authorList>
    </citation>
    <scope>NUCLEOTIDE SEQUENCE</scope>
    <source>
        <strain evidence="1">EC-137</strain>
    </source>
</reference>
<protein>
    <submittedName>
        <fullName evidence="1">ER lumen protein retaining receptor-domain-containing protein</fullName>
    </submittedName>
</protein>
<organism evidence="1 2">
    <name type="scientific">Vararia minispora EC-137</name>
    <dbReference type="NCBI Taxonomy" id="1314806"/>
    <lineage>
        <taxon>Eukaryota</taxon>
        <taxon>Fungi</taxon>
        <taxon>Dikarya</taxon>
        <taxon>Basidiomycota</taxon>
        <taxon>Agaricomycotina</taxon>
        <taxon>Agaricomycetes</taxon>
        <taxon>Russulales</taxon>
        <taxon>Lachnocladiaceae</taxon>
        <taxon>Vararia</taxon>
    </lineage>
</organism>
<comment type="caution">
    <text evidence="1">The sequence shown here is derived from an EMBL/GenBank/DDBJ whole genome shotgun (WGS) entry which is preliminary data.</text>
</comment>
<accession>A0ACB8QAD8</accession>
<evidence type="ECO:0000313" key="1">
    <source>
        <dbReference type="EMBL" id="KAI0028635.1"/>
    </source>
</evidence>